<dbReference type="OrthoDB" id="1434723at2"/>
<organism evidence="1 2">
    <name type="scientific">Acinetobacter piscicola</name>
    <dbReference type="NCBI Taxonomy" id="2006115"/>
    <lineage>
        <taxon>Bacteria</taxon>
        <taxon>Pseudomonadati</taxon>
        <taxon>Pseudomonadota</taxon>
        <taxon>Gammaproteobacteria</taxon>
        <taxon>Moraxellales</taxon>
        <taxon>Moraxellaceae</taxon>
        <taxon>Acinetobacter</taxon>
    </lineage>
</organism>
<proteinExistence type="predicted"/>
<protein>
    <submittedName>
        <fullName evidence="1">Nuclear transport factor 2 family protein</fullName>
    </submittedName>
</protein>
<gene>
    <name evidence="1" type="ORF">G0028_00180</name>
</gene>
<keyword evidence="2" id="KW-1185">Reference proteome</keyword>
<evidence type="ECO:0000313" key="1">
    <source>
        <dbReference type="EMBL" id="QOW44454.1"/>
    </source>
</evidence>
<sequence>MSNDLIENALKTKNPKDVVLAFLANSSKENVKHAAEKLVAEDATYMSLSFENKELEAIEPWCGVRRGRQIYIDTFSNVGTYWEVNDFQITQALAENEDVAVFGQFTYTSVEVDYRFTSPFSIWAKVVDGQIIYFRFMEDTYLSARSFRKSGTWEIQNNGRGFSVGE</sequence>
<name>A0A4Q4GSM0_9GAMM</name>
<evidence type="ECO:0000313" key="2">
    <source>
        <dbReference type="Proteomes" id="UP000593966"/>
    </source>
</evidence>
<dbReference type="Proteomes" id="UP000593966">
    <property type="component" value="Chromosome"/>
</dbReference>
<dbReference type="RefSeq" id="WP_130075404.1">
    <property type="nucleotide sequence ID" value="NZ_CP048659.1"/>
</dbReference>
<dbReference type="SUPFAM" id="SSF54427">
    <property type="entry name" value="NTF2-like"/>
    <property type="match status" value="1"/>
</dbReference>
<reference evidence="1 2" key="1">
    <citation type="submission" date="2020-02" db="EMBL/GenBank/DDBJ databases">
        <title>Tigecycline-resistant Acinetobacter species from pigs and migratory birds.</title>
        <authorList>
            <person name="Chen C."/>
            <person name="Sun J."/>
            <person name="Liao X.-P."/>
            <person name="Liu Y.-H."/>
        </authorList>
    </citation>
    <scope>NUCLEOTIDE SEQUENCE [LARGE SCALE GENOMIC DNA]</scope>
    <source>
        <strain evidence="1 2">YH12207_T</strain>
    </source>
</reference>
<dbReference type="EMBL" id="CP048659">
    <property type="protein sequence ID" value="QOW44454.1"/>
    <property type="molecule type" value="Genomic_DNA"/>
</dbReference>
<dbReference type="InterPro" id="IPR032710">
    <property type="entry name" value="NTF2-like_dom_sf"/>
</dbReference>
<dbReference type="AlphaFoldDB" id="A0A4Q4GSM0"/>
<dbReference type="Gene3D" id="3.10.450.50">
    <property type="match status" value="1"/>
</dbReference>
<accession>A0A4Q4GSM0</accession>